<comment type="caution">
    <text evidence="2">The sequence shown here is derived from an EMBL/GenBank/DDBJ whole genome shotgun (WGS) entry which is preliminary data.</text>
</comment>
<dbReference type="AlphaFoldDB" id="A0A9P7VWX6"/>
<keyword evidence="3" id="KW-1185">Reference proteome</keyword>
<protein>
    <submittedName>
        <fullName evidence="2">Uncharacterized protein</fullName>
    </submittedName>
</protein>
<accession>A0A9P7VWX6</accession>
<organism evidence="2 3">
    <name type="scientific">Guyanagaster necrorhizus</name>
    <dbReference type="NCBI Taxonomy" id="856835"/>
    <lineage>
        <taxon>Eukaryota</taxon>
        <taxon>Fungi</taxon>
        <taxon>Dikarya</taxon>
        <taxon>Basidiomycota</taxon>
        <taxon>Agaricomycotina</taxon>
        <taxon>Agaricomycetes</taxon>
        <taxon>Agaricomycetidae</taxon>
        <taxon>Agaricales</taxon>
        <taxon>Marasmiineae</taxon>
        <taxon>Physalacriaceae</taxon>
        <taxon>Guyanagaster</taxon>
    </lineage>
</organism>
<keyword evidence="1" id="KW-0812">Transmembrane</keyword>
<evidence type="ECO:0000313" key="3">
    <source>
        <dbReference type="Proteomes" id="UP000812287"/>
    </source>
</evidence>
<sequence length="153" mass="17548">MDIEDVYTAFQLAYRYWQKPIEGLGKCITGTDYRASTIGWARKAPTFTFHHSVLQRCQSAYHLQRNPYLVLQLLPVLFFSFLPAIFSTVYSNIWQYTPFLQNSWSAEWSCSGYHSPGQPIKSVGHNTISKAILRVRFFLCGSEGGPTVELPWT</sequence>
<feature type="transmembrane region" description="Helical" evidence="1">
    <location>
        <begin position="68"/>
        <end position="90"/>
    </location>
</feature>
<dbReference type="Proteomes" id="UP000812287">
    <property type="component" value="Unassembled WGS sequence"/>
</dbReference>
<evidence type="ECO:0000313" key="2">
    <source>
        <dbReference type="EMBL" id="KAG7448464.1"/>
    </source>
</evidence>
<proteinExistence type="predicted"/>
<gene>
    <name evidence="2" type="ORF">BT62DRAFT_1003179</name>
</gene>
<dbReference type="EMBL" id="MU250529">
    <property type="protein sequence ID" value="KAG7448464.1"/>
    <property type="molecule type" value="Genomic_DNA"/>
</dbReference>
<keyword evidence="1" id="KW-0472">Membrane</keyword>
<evidence type="ECO:0000256" key="1">
    <source>
        <dbReference type="SAM" id="Phobius"/>
    </source>
</evidence>
<name>A0A9P7VWX6_9AGAR</name>
<reference evidence="2" key="1">
    <citation type="submission" date="2020-11" db="EMBL/GenBank/DDBJ databases">
        <title>Adaptations for nitrogen fixation in a non-lichenized fungal sporocarp promotes dispersal by wood-feeding termites.</title>
        <authorList>
            <consortium name="DOE Joint Genome Institute"/>
            <person name="Koch R.A."/>
            <person name="Yoon G."/>
            <person name="Arayal U."/>
            <person name="Lail K."/>
            <person name="Amirebrahimi M."/>
            <person name="Labutti K."/>
            <person name="Lipzen A."/>
            <person name="Riley R."/>
            <person name="Barry K."/>
            <person name="Henrissat B."/>
            <person name="Grigoriev I.V."/>
            <person name="Herr J.R."/>
            <person name="Aime M.C."/>
        </authorList>
    </citation>
    <scope>NUCLEOTIDE SEQUENCE</scope>
    <source>
        <strain evidence="2">MCA 3950</strain>
    </source>
</reference>
<dbReference type="RefSeq" id="XP_043041964.1">
    <property type="nucleotide sequence ID" value="XM_043176915.1"/>
</dbReference>
<dbReference type="GeneID" id="66099202"/>
<keyword evidence="1" id="KW-1133">Transmembrane helix</keyword>